<dbReference type="AlphaFoldDB" id="A0A7C8N350"/>
<organism evidence="6 7">
    <name type="scientific">Xylaria multiplex</name>
    <dbReference type="NCBI Taxonomy" id="323545"/>
    <lineage>
        <taxon>Eukaryota</taxon>
        <taxon>Fungi</taxon>
        <taxon>Dikarya</taxon>
        <taxon>Ascomycota</taxon>
        <taxon>Pezizomycotina</taxon>
        <taxon>Sordariomycetes</taxon>
        <taxon>Xylariomycetidae</taxon>
        <taxon>Xylariales</taxon>
        <taxon>Xylariaceae</taxon>
        <taxon>Xylaria</taxon>
    </lineage>
</organism>
<dbReference type="InterPro" id="IPR041569">
    <property type="entry name" value="AAA_lid_3"/>
</dbReference>
<dbReference type="Proteomes" id="UP000481858">
    <property type="component" value="Unassembled WGS sequence"/>
</dbReference>
<dbReference type="PANTHER" id="PTHR23074">
    <property type="entry name" value="AAA DOMAIN-CONTAINING"/>
    <property type="match status" value="1"/>
</dbReference>
<dbReference type="Gene3D" id="1.20.58.80">
    <property type="entry name" value="Phosphotransferase system, lactose/cellobiose-type IIA subunit"/>
    <property type="match status" value="1"/>
</dbReference>
<evidence type="ECO:0000259" key="5">
    <source>
        <dbReference type="SMART" id="SM00382"/>
    </source>
</evidence>
<keyword evidence="7" id="KW-1185">Reference proteome</keyword>
<feature type="compositionally biased region" description="Low complexity" evidence="4">
    <location>
        <begin position="366"/>
        <end position="385"/>
    </location>
</feature>
<dbReference type="PANTHER" id="PTHR23074:SF17">
    <property type="entry name" value="FIDGETIN-LIKE PROTEIN 1"/>
    <property type="match status" value="1"/>
</dbReference>
<dbReference type="EMBL" id="WUBL01000009">
    <property type="protein sequence ID" value="KAF2972034.1"/>
    <property type="molecule type" value="Genomic_DNA"/>
</dbReference>
<evidence type="ECO:0000256" key="4">
    <source>
        <dbReference type="SAM" id="MobiDB-lite"/>
    </source>
</evidence>
<feature type="compositionally biased region" description="Basic and acidic residues" evidence="4">
    <location>
        <begin position="269"/>
        <end position="278"/>
    </location>
</feature>
<dbReference type="InterPro" id="IPR050304">
    <property type="entry name" value="MT-severing_AAA_ATPase"/>
</dbReference>
<dbReference type="Pfam" id="PF17862">
    <property type="entry name" value="AAA_lid_3"/>
    <property type="match status" value="1"/>
</dbReference>
<name>A0A7C8N350_9PEZI</name>
<reference evidence="6 7" key="1">
    <citation type="submission" date="2019-12" db="EMBL/GenBank/DDBJ databases">
        <title>Draft genome sequence of the ascomycete Xylaria multiplex DSM 110363.</title>
        <authorList>
            <person name="Buettner E."/>
            <person name="Kellner H."/>
        </authorList>
    </citation>
    <scope>NUCLEOTIDE SEQUENCE [LARGE SCALE GENOMIC DNA]</scope>
    <source>
        <strain evidence="6 7">DSM 110363</strain>
    </source>
</reference>
<dbReference type="FunCoup" id="A0A7C8N350">
    <property type="interactions" value="74"/>
</dbReference>
<dbReference type="InParanoid" id="A0A7C8N350"/>
<evidence type="ECO:0000313" key="7">
    <source>
        <dbReference type="Proteomes" id="UP000481858"/>
    </source>
</evidence>
<dbReference type="GO" id="GO:0016887">
    <property type="term" value="F:ATP hydrolysis activity"/>
    <property type="evidence" value="ECO:0007669"/>
    <property type="project" value="InterPro"/>
</dbReference>
<protein>
    <recommendedName>
        <fullName evidence="5">AAA+ ATPase domain-containing protein</fullName>
    </recommendedName>
</protein>
<dbReference type="Pfam" id="PF00004">
    <property type="entry name" value="AAA"/>
    <property type="match status" value="1"/>
</dbReference>
<dbReference type="InterPro" id="IPR027417">
    <property type="entry name" value="P-loop_NTPase"/>
</dbReference>
<dbReference type="FunFam" id="3.40.50.300:FF:000093">
    <property type="entry name" value="Fidgetin-like 1"/>
    <property type="match status" value="1"/>
</dbReference>
<dbReference type="FunFam" id="1.10.8.60:FF:000022">
    <property type="entry name" value="Fidgetin like 1"/>
    <property type="match status" value="1"/>
</dbReference>
<comment type="caution">
    <text evidence="6">The sequence shown here is derived from an EMBL/GenBank/DDBJ whole genome shotgun (WGS) entry which is preliminary data.</text>
</comment>
<proteinExistence type="inferred from homology"/>
<dbReference type="Gene3D" id="3.40.50.300">
    <property type="entry name" value="P-loop containing nucleotide triphosphate hydrolases"/>
    <property type="match status" value="1"/>
</dbReference>
<keyword evidence="3" id="KW-0067">ATP-binding</keyword>
<dbReference type="InterPro" id="IPR003593">
    <property type="entry name" value="AAA+_ATPase"/>
</dbReference>
<evidence type="ECO:0000256" key="1">
    <source>
        <dbReference type="ARBA" id="ARBA00006914"/>
    </source>
</evidence>
<feature type="region of interest" description="Disordered" evidence="4">
    <location>
        <begin position="178"/>
        <end position="290"/>
    </location>
</feature>
<dbReference type="CDD" id="cd19509">
    <property type="entry name" value="RecA-like_VPS4-like"/>
    <property type="match status" value="1"/>
</dbReference>
<evidence type="ECO:0000256" key="2">
    <source>
        <dbReference type="ARBA" id="ARBA00022741"/>
    </source>
</evidence>
<dbReference type="InterPro" id="IPR003959">
    <property type="entry name" value="ATPase_AAA_core"/>
</dbReference>
<dbReference type="GO" id="GO:0005524">
    <property type="term" value="F:ATP binding"/>
    <property type="evidence" value="ECO:0007669"/>
    <property type="project" value="UniProtKB-KW"/>
</dbReference>
<dbReference type="Pfam" id="PF09336">
    <property type="entry name" value="Vps4_C"/>
    <property type="match status" value="1"/>
</dbReference>
<dbReference type="PROSITE" id="PS00674">
    <property type="entry name" value="AAA"/>
    <property type="match status" value="1"/>
</dbReference>
<sequence length="797" mass="87376">MWSSRSLSSLQKTYDESYLKCSTAVYYESQGDEKEATLCWKNALDQIRIGTASKKHNDHAPKSETERTLVQSLRELETQCKERIDLLEALRLSRQGLDVPGNAVGHNIRQDGQGEPQSQPGTPSKGWIGDGTIPAITYTELSRPPLPQRPSLTARNSSERSVGRRSSIDQILDQFEAEASSSTRLPSLPPYNPSHPAKSGPRSSSPDKRTMRTTLRSGKPDKSTRTTPSKWSKGPGASKAATLAWSTRSSRTSLEGTTGLRHSSPQPPESRHSYDQARRSSSTHQGYWDSHTRRLVAAPIQSTVPNTDFPLDIEPLSRISGDDGVNAPSPLALGAASSALNALSLQERSTPNSAHKRRLEPKKAASSDCQSGNHSSSSSGPLKSGPKVDSHIQGSLIDGQFAEPNSSRKIGRHQASYEQEEERNSSSEDITTGSHQSRHKGKQKASPVTSDPDVYSPDNSKEDEGSKLKNQWERKKKKVLRSLPPGVDESAAKAIFNEIVVEGDEVHWSDVAGLEIAKTALRETVVYPFLRPDLFMGLREPARGMLLFGPPGTGKTMLARAVATESKSTFFSISASSLTSKYLGDSEKLVRALFALAKTMAPSIIFVDEIDSLLSQRSGAGDHESTRRIKTEFLIQWSDLQRAAAGRESPGSTRDRGDANRVLVLAATNLPWAIDEAARRRFVRRQYIPLPEPETRATQLKTLLSQQTHNLTDDDISVLVDLTDGFSGSDITALAKDAAMGPLRSLGEALLHMTMDQIRPIELDDFQASLRTIRPSVDKEGLKEYEDWARQFGERGG</sequence>
<dbReference type="SMART" id="SM00382">
    <property type="entry name" value="AAA"/>
    <property type="match status" value="1"/>
</dbReference>
<gene>
    <name evidence="6" type="ORF">GQX73_g1560</name>
</gene>
<keyword evidence="2" id="KW-0547">Nucleotide-binding</keyword>
<feature type="region of interest" description="Disordered" evidence="4">
    <location>
        <begin position="98"/>
        <end position="166"/>
    </location>
</feature>
<feature type="region of interest" description="Disordered" evidence="4">
    <location>
        <begin position="345"/>
        <end position="480"/>
    </location>
</feature>
<evidence type="ECO:0000313" key="6">
    <source>
        <dbReference type="EMBL" id="KAF2972034.1"/>
    </source>
</evidence>
<dbReference type="OrthoDB" id="10251136at2759"/>
<feature type="domain" description="AAA+ ATPase" evidence="5">
    <location>
        <begin position="541"/>
        <end position="692"/>
    </location>
</feature>
<comment type="similarity">
    <text evidence="1">Belongs to the AAA ATPase family.</text>
</comment>
<dbReference type="InterPro" id="IPR015415">
    <property type="entry name" value="Spast_Vps4_C"/>
</dbReference>
<dbReference type="Gene3D" id="1.10.8.60">
    <property type="match status" value="1"/>
</dbReference>
<evidence type="ECO:0000256" key="3">
    <source>
        <dbReference type="ARBA" id="ARBA00022840"/>
    </source>
</evidence>
<accession>A0A7C8N350</accession>
<feature type="compositionally biased region" description="Basic and acidic residues" evidence="4">
    <location>
        <begin position="459"/>
        <end position="473"/>
    </location>
</feature>
<dbReference type="InterPro" id="IPR003960">
    <property type="entry name" value="ATPase_AAA_CS"/>
</dbReference>
<dbReference type="SUPFAM" id="SSF52540">
    <property type="entry name" value="P-loop containing nucleoside triphosphate hydrolases"/>
    <property type="match status" value="1"/>
</dbReference>
<feature type="compositionally biased region" description="Polar residues" evidence="4">
    <location>
        <begin position="244"/>
        <end position="264"/>
    </location>
</feature>